<dbReference type="CDD" id="cd09607">
    <property type="entry name" value="M3B_PepF"/>
    <property type="match status" value="1"/>
</dbReference>
<proteinExistence type="inferred from homology"/>
<comment type="similarity">
    <text evidence="6">Belongs to the peptidase M3 family.</text>
</comment>
<evidence type="ECO:0000256" key="5">
    <source>
        <dbReference type="ARBA" id="ARBA00023049"/>
    </source>
</evidence>
<name>A0ABX2VC50_9BACL</name>
<evidence type="ECO:0000256" key="1">
    <source>
        <dbReference type="ARBA" id="ARBA00022670"/>
    </source>
</evidence>
<dbReference type="RefSeq" id="WP_051524015.1">
    <property type="nucleotide sequence ID" value="NZ_LVVL01000001.1"/>
</dbReference>
<feature type="domain" description="Peptidase M3A/M3B catalytic" evidence="7">
    <location>
        <begin position="187"/>
        <end position="540"/>
    </location>
</feature>
<organism evidence="8 9">
    <name type="scientific">Exiguobacterium undae</name>
    <dbReference type="NCBI Taxonomy" id="169177"/>
    <lineage>
        <taxon>Bacteria</taxon>
        <taxon>Bacillati</taxon>
        <taxon>Bacillota</taxon>
        <taxon>Bacilli</taxon>
        <taxon>Bacillales</taxon>
        <taxon>Bacillales Family XII. Incertae Sedis</taxon>
        <taxon>Exiguobacterium</taxon>
    </lineage>
</organism>
<dbReference type="Gene3D" id="1.20.140.70">
    <property type="entry name" value="Oligopeptidase f, N-terminal domain"/>
    <property type="match status" value="1"/>
</dbReference>
<dbReference type="PANTHER" id="PTHR34217">
    <property type="entry name" value="METAL-DEPENDENT CARBOXYPEPTIDASE"/>
    <property type="match status" value="1"/>
</dbReference>
<keyword evidence="5 6" id="KW-0482">Metalloprotease</keyword>
<gene>
    <name evidence="8" type="ORF">A3783_07730</name>
</gene>
<evidence type="ECO:0000313" key="9">
    <source>
        <dbReference type="Proteomes" id="UP000078447"/>
    </source>
</evidence>
<keyword evidence="3 6" id="KW-0378">Hydrolase</keyword>
<evidence type="ECO:0000259" key="7">
    <source>
        <dbReference type="Pfam" id="PF01432"/>
    </source>
</evidence>
<keyword evidence="4 6" id="KW-0862">Zinc</keyword>
<keyword evidence="1 6" id="KW-0645">Protease</keyword>
<dbReference type="PANTHER" id="PTHR34217:SF1">
    <property type="entry name" value="CARBOXYPEPTIDASE 1"/>
    <property type="match status" value="1"/>
</dbReference>
<dbReference type="InterPro" id="IPR042088">
    <property type="entry name" value="OligoPept_F_C"/>
</dbReference>
<comment type="cofactor">
    <cofactor evidence="6">
        <name>Zn(2+)</name>
        <dbReference type="ChEBI" id="CHEBI:29105"/>
    </cofactor>
    <text evidence="6">Binds 1 zinc ion.</text>
</comment>
<evidence type="ECO:0000256" key="6">
    <source>
        <dbReference type="RuleBase" id="RU003435"/>
    </source>
</evidence>
<comment type="caution">
    <text evidence="8">The sequence shown here is derived from an EMBL/GenBank/DDBJ whole genome shotgun (WGS) entry which is preliminary data.</text>
</comment>
<dbReference type="InterPro" id="IPR034006">
    <property type="entry name" value="M3B_PepF_2"/>
</dbReference>
<evidence type="ECO:0000313" key="8">
    <source>
        <dbReference type="EMBL" id="OAN15813.1"/>
    </source>
</evidence>
<dbReference type="Gene3D" id="1.10.1370.20">
    <property type="entry name" value="Oligoendopeptidase f, C-terminal domain"/>
    <property type="match status" value="1"/>
</dbReference>
<dbReference type="Proteomes" id="UP000078447">
    <property type="component" value="Unassembled WGS sequence"/>
</dbReference>
<dbReference type="SUPFAM" id="SSF55486">
    <property type="entry name" value="Metalloproteases ('zincins'), catalytic domain"/>
    <property type="match status" value="1"/>
</dbReference>
<reference evidence="8 9" key="1">
    <citation type="submission" date="2016-03" db="EMBL/GenBank/DDBJ databases">
        <authorList>
            <person name="Cho S.-Y."/>
            <person name="Lim S."/>
            <person name="Kim H."/>
            <person name="Soh E.H."/>
            <person name="Moon J.S."/>
        </authorList>
    </citation>
    <scope>NUCLEOTIDE SEQUENCE [LARGE SCALE GENOMIC DNA]</scope>
    <source>
        <strain evidence="8 9">KCTC 3810</strain>
    </source>
</reference>
<sequence>MSTMTSRWQLNASYTTEEIKQKLESLQQELDRFQTDQAPIRSQLVTLEQLMCQVEELSDFVYCLYAEDVSRQEVLDLLEQTDTLQAGLQTGETFFEERLRTLSNDERTTLQHEEASYYLTERRAIMERRLPAKQEQLIQALAIDGFSAWEQLYEQRLTGLRLPLNGATVTIGQAWHQAVHGTTRIDRQTAAAAIAKTCAAAQDDFAMILNRIAGFRLQVYAKRGWDDLLTELCEQNRIKRPTIEAMLTAIDQHRPLFQSYYERKLRLARITEPHWHDLETNTFKSDRVVSYATAQTIILKQFEDLHPRLATFTKHVFEAGWVDAENRPNKAEGGFCASFPVLKESRIFMTYREAYQDVVTLAHEIGHAYHNSLLHDLPFLEQIKGTSIAETASTFMENLVLDAVIEQSAGDDKLAMLETKINEGLKYVGIVPNMFRFEQRFYSERKQGPVSSARIAALMQEEEAGFYGNLLDEAAPFKWIYVSHFYDTGKAFYNIPYTIGYLLSNQLYSTVKQSKAAFSDQFEPLLRASGRASIEELVERYLDGEPDAVTFWQDALEPLRSAIELYLQETAGLVD</sequence>
<dbReference type="InterPro" id="IPR001567">
    <property type="entry name" value="Pept_M3A_M3B_dom"/>
</dbReference>
<dbReference type="EMBL" id="LVVL01000001">
    <property type="protein sequence ID" value="OAN15813.1"/>
    <property type="molecule type" value="Genomic_DNA"/>
</dbReference>
<keyword evidence="2 6" id="KW-0479">Metal-binding</keyword>
<evidence type="ECO:0000256" key="4">
    <source>
        <dbReference type="ARBA" id="ARBA00022833"/>
    </source>
</evidence>
<dbReference type="Pfam" id="PF01432">
    <property type="entry name" value="Peptidase_M3"/>
    <property type="match status" value="1"/>
</dbReference>
<evidence type="ECO:0000256" key="3">
    <source>
        <dbReference type="ARBA" id="ARBA00022801"/>
    </source>
</evidence>
<dbReference type="InterPro" id="IPR001333">
    <property type="entry name" value="Peptidase_M32_Taq"/>
</dbReference>
<evidence type="ECO:0000256" key="2">
    <source>
        <dbReference type="ARBA" id="ARBA00022723"/>
    </source>
</evidence>
<accession>A0ABX2VC50</accession>
<protein>
    <recommendedName>
        <fullName evidence="7">Peptidase M3A/M3B catalytic domain-containing protein</fullName>
    </recommendedName>
</protein>
<keyword evidence="9" id="KW-1185">Reference proteome</keyword>